<dbReference type="Proteomes" id="UP001152888">
    <property type="component" value="Unassembled WGS sequence"/>
</dbReference>
<evidence type="ECO:0000313" key="2">
    <source>
        <dbReference type="Proteomes" id="UP001152888"/>
    </source>
</evidence>
<comment type="caution">
    <text evidence="1">The sequence shown here is derived from an EMBL/GenBank/DDBJ whole genome shotgun (WGS) entry which is preliminary data.</text>
</comment>
<gene>
    <name evidence="1" type="ORF">ACAOBT_LOCUS13441</name>
</gene>
<dbReference type="AlphaFoldDB" id="A0A9P0KN25"/>
<reference evidence="1" key="1">
    <citation type="submission" date="2022-03" db="EMBL/GenBank/DDBJ databases">
        <authorList>
            <person name="Sayadi A."/>
        </authorList>
    </citation>
    <scope>NUCLEOTIDE SEQUENCE</scope>
</reference>
<name>A0A9P0KN25_ACAOB</name>
<dbReference type="EMBL" id="CAKOFQ010006879">
    <property type="protein sequence ID" value="CAH1979438.1"/>
    <property type="molecule type" value="Genomic_DNA"/>
</dbReference>
<proteinExistence type="predicted"/>
<accession>A0A9P0KN25</accession>
<keyword evidence="2" id="KW-1185">Reference proteome</keyword>
<sequence length="156" mass="18372">MKLLRDVVRIFIIVVVQSYIERALYPCQNMMLKKTNQPLLSAIDIENLEEYRMFLKRTKTYYFFGTDLDFRGCKVKRSTSLFGHESDINMLKFIIKHIDPLLAILYRSTYIQVTGPYSKPGNYNRRTKIRAERGYTFHVKVPVMTTLKTDNTGNGW</sequence>
<organism evidence="1 2">
    <name type="scientific">Acanthoscelides obtectus</name>
    <name type="common">Bean weevil</name>
    <name type="synonym">Bruchus obtectus</name>
    <dbReference type="NCBI Taxonomy" id="200917"/>
    <lineage>
        <taxon>Eukaryota</taxon>
        <taxon>Metazoa</taxon>
        <taxon>Ecdysozoa</taxon>
        <taxon>Arthropoda</taxon>
        <taxon>Hexapoda</taxon>
        <taxon>Insecta</taxon>
        <taxon>Pterygota</taxon>
        <taxon>Neoptera</taxon>
        <taxon>Endopterygota</taxon>
        <taxon>Coleoptera</taxon>
        <taxon>Polyphaga</taxon>
        <taxon>Cucujiformia</taxon>
        <taxon>Chrysomeloidea</taxon>
        <taxon>Chrysomelidae</taxon>
        <taxon>Bruchinae</taxon>
        <taxon>Bruchini</taxon>
        <taxon>Acanthoscelides</taxon>
    </lineage>
</organism>
<protein>
    <submittedName>
        <fullName evidence="1">Uncharacterized protein</fullName>
    </submittedName>
</protein>
<evidence type="ECO:0000313" key="1">
    <source>
        <dbReference type="EMBL" id="CAH1979438.1"/>
    </source>
</evidence>